<dbReference type="EMBL" id="FNFF01000033">
    <property type="protein sequence ID" value="SDL39112.1"/>
    <property type="molecule type" value="Genomic_DNA"/>
</dbReference>
<dbReference type="RefSeq" id="WP_093618244.1">
    <property type="nucleotide sequence ID" value="NZ_FNFF01000033.1"/>
</dbReference>
<evidence type="ECO:0000313" key="1">
    <source>
        <dbReference type="EMBL" id="SDL39112.1"/>
    </source>
</evidence>
<protein>
    <submittedName>
        <fullName evidence="1">Uncharacterized protein</fullName>
    </submittedName>
</protein>
<organism evidence="1 2">
    <name type="scientific">Streptomyces indicus</name>
    <dbReference type="NCBI Taxonomy" id="417292"/>
    <lineage>
        <taxon>Bacteria</taxon>
        <taxon>Bacillati</taxon>
        <taxon>Actinomycetota</taxon>
        <taxon>Actinomycetes</taxon>
        <taxon>Kitasatosporales</taxon>
        <taxon>Streptomycetaceae</taxon>
        <taxon>Streptomyces</taxon>
    </lineage>
</organism>
<dbReference type="AlphaFoldDB" id="A0A1G9JP73"/>
<accession>A0A1G9JP73</accession>
<reference evidence="1 2" key="1">
    <citation type="submission" date="2016-10" db="EMBL/GenBank/DDBJ databases">
        <authorList>
            <person name="de Groot N.N."/>
        </authorList>
    </citation>
    <scope>NUCLEOTIDE SEQUENCE [LARGE SCALE GENOMIC DNA]</scope>
    <source>
        <strain evidence="1 2">CGMCC 4.5727</strain>
    </source>
</reference>
<name>A0A1G9JP73_9ACTN</name>
<dbReference type="Proteomes" id="UP000199155">
    <property type="component" value="Unassembled WGS sequence"/>
</dbReference>
<proteinExistence type="predicted"/>
<dbReference type="OrthoDB" id="4335022at2"/>
<dbReference type="STRING" id="417292.SAMN05421806_13325"/>
<evidence type="ECO:0000313" key="2">
    <source>
        <dbReference type="Proteomes" id="UP000199155"/>
    </source>
</evidence>
<sequence>MTSPFITARRRRLVVLAVTAGLCLFAWWAMQPVSSGCPIADPTEVQATISSEAFGSSSDAPCAAETQHPRLYGWLGLGL</sequence>
<gene>
    <name evidence="1" type="ORF">SAMN05421806_13325</name>
</gene>
<keyword evidence="2" id="KW-1185">Reference proteome</keyword>